<evidence type="ECO:0000259" key="2">
    <source>
        <dbReference type="Pfam" id="PF00650"/>
    </source>
</evidence>
<sequence>MSASEEMPIKATMELEEPSGELIEWAKDNINEDPDKREQIISEFRDLIYGLAFINNNTYCKISLILTHLVESVHPIVLMMLFLLRFLRARHFIVRKAHRLLINYYKFKESNPQYFDNVKLERLRELANEEIISVPPYRDQFGRRIMIFRIGAWDPSEYKINELFQLTMGIIELAAMEPQVQIKGGLVIFDLSQLSVTHAWQMTPTIANNIVQIAMVAQKLSSYRKVLSFLQMTSYVIAT</sequence>
<dbReference type="SUPFAM" id="SSF52087">
    <property type="entry name" value="CRAL/TRIO domain"/>
    <property type="match status" value="1"/>
</dbReference>
<keyword evidence="1" id="KW-1133">Transmembrane helix</keyword>
<keyword evidence="1" id="KW-0812">Transmembrane</keyword>
<dbReference type="GO" id="GO:0016020">
    <property type="term" value="C:membrane"/>
    <property type="evidence" value="ECO:0007669"/>
    <property type="project" value="TreeGrafter"/>
</dbReference>
<evidence type="ECO:0000256" key="1">
    <source>
        <dbReference type="SAM" id="Phobius"/>
    </source>
</evidence>
<keyword evidence="1" id="KW-0472">Membrane</keyword>
<dbReference type="Pfam" id="PF00650">
    <property type="entry name" value="CRAL_TRIO"/>
    <property type="match status" value="1"/>
</dbReference>
<dbReference type="Proteomes" id="UP001162162">
    <property type="component" value="Unassembled WGS sequence"/>
</dbReference>
<evidence type="ECO:0000313" key="4">
    <source>
        <dbReference type="Proteomes" id="UP001162162"/>
    </source>
</evidence>
<dbReference type="PANTHER" id="PTHR10174">
    <property type="entry name" value="ALPHA-TOCOPHEROL TRANSFER PROTEIN-RELATED"/>
    <property type="match status" value="1"/>
</dbReference>
<dbReference type="SUPFAM" id="SSF46938">
    <property type="entry name" value="CRAL/TRIO N-terminal domain"/>
    <property type="match status" value="1"/>
</dbReference>
<dbReference type="Gene3D" id="3.40.525.10">
    <property type="entry name" value="CRAL-TRIO lipid binding domain"/>
    <property type="match status" value="1"/>
</dbReference>
<dbReference type="Gene3D" id="1.10.8.20">
    <property type="entry name" value="N-terminal domain of phosphatidylinositol transfer protein sec14p"/>
    <property type="match status" value="1"/>
</dbReference>
<dbReference type="PRINTS" id="PR00180">
    <property type="entry name" value="CRETINALDHBP"/>
</dbReference>
<accession>A0AAV8X4G7</accession>
<feature type="transmembrane region" description="Helical" evidence="1">
    <location>
        <begin position="65"/>
        <end position="87"/>
    </location>
</feature>
<gene>
    <name evidence="3" type="ORF">NQ318_002767</name>
</gene>
<protein>
    <recommendedName>
        <fullName evidence="2">CRAL-TRIO domain-containing protein</fullName>
    </recommendedName>
</protein>
<dbReference type="EMBL" id="JAPWTK010001190">
    <property type="protein sequence ID" value="KAJ8933604.1"/>
    <property type="molecule type" value="Genomic_DNA"/>
</dbReference>
<dbReference type="InterPro" id="IPR036273">
    <property type="entry name" value="CRAL/TRIO_N_dom_sf"/>
</dbReference>
<dbReference type="AlphaFoldDB" id="A0AAV8X4G7"/>
<evidence type="ECO:0000313" key="3">
    <source>
        <dbReference type="EMBL" id="KAJ8933604.1"/>
    </source>
</evidence>
<dbReference type="InterPro" id="IPR036865">
    <property type="entry name" value="CRAL-TRIO_dom_sf"/>
</dbReference>
<keyword evidence="4" id="KW-1185">Reference proteome</keyword>
<dbReference type="GO" id="GO:1902936">
    <property type="term" value="F:phosphatidylinositol bisphosphate binding"/>
    <property type="evidence" value="ECO:0007669"/>
    <property type="project" value="TreeGrafter"/>
</dbReference>
<reference evidence="3" key="1">
    <citation type="journal article" date="2023" name="Insect Mol. Biol.">
        <title>Genome sequencing provides insights into the evolution of gene families encoding plant cell wall-degrading enzymes in longhorned beetles.</title>
        <authorList>
            <person name="Shin N.R."/>
            <person name="Okamura Y."/>
            <person name="Kirsch R."/>
            <person name="Pauchet Y."/>
        </authorList>
    </citation>
    <scope>NUCLEOTIDE SEQUENCE</scope>
    <source>
        <strain evidence="3">AMC_N1</strain>
    </source>
</reference>
<dbReference type="CDD" id="cd00170">
    <property type="entry name" value="SEC14"/>
    <property type="match status" value="1"/>
</dbReference>
<name>A0AAV8X4G7_9CUCU</name>
<dbReference type="PANTHER" id="PTHR10174:SF234">
    <property type="entry name" value="SD01558P"/>
    <property type="match status" value="1"/>
</dbReference>
<feature type="domain" description="CRAL-TRIO" evidence="2">
    <location>
        <begin position="130"/>
        <end position="213"/>
    </location>
</feature>
<proteinExistence type="predicted"/>
<organism evidence="3 4">
    <name type="scientific">Aromia moschata</name>
    <dbReference type="NCBI Taxonomy" id="1265417"/>
    <lineage>
        <taxon>Eukaryota</taxon>
        <taxon>Metazoa</taxon>
        <taxon>Ecdysozoa</taxon>
        <taxon>Arthropoda</taxon>
        <taxon>Hexapoda</taxon>
        <taxon>Insecta</taxon>
        <taxon>Pterygota</taxon>
        <taxon>Neoptera</taxon>
        <taxon>Endopterygota</taxon>
        <taxon>Coleoptera</taxon>
        <taxon>Polyphaga</taxon>
        <taxon>Cucujiformia</taxon>
        <taxon>Chrysomeloidea</taxon>
        <taxon>Cerambycidae</taxon>
        <taxon>Cerambycinae</taxon>
        <taxon>Callichromatini</taxon>
        <taxon>Aromia</taxon>
    </lineage>
</organism>
<dbReference type="InterPro" id="IPR001251">
    <property type="entry name" value="CRAL-TRIO_dom"/>
</dbReference>
<comment type="caution">
    <text evidence="3">The sequence shown here is derived from an EMBL/GenBank/DDBJ whole genome shotgun (WGS) entry which is preliminary data.</text>
</comment>